<dbReference type="AlphaFoldDB" id="A0A7Y4NX65"/>
<organism evidence="1 2">
    <name type="scientific">Kribbella sandramycini</name>
    <dbReference type="NCBI Taxonomy" id="60450"/>
    <lineage>
        <taxon>Bacteria</taxon>
        <taxon>Bacillati</taxon>
        <taxon>Actinomycetota</taxon>
        <taxon>Actinomycetes</taxon>
        <taxon>Propionibacteriales</taxon>
        <taxon>Kribbellaceae</taxon>
        <taxon>Kribbella</taxon>
    </lineage>
</organism>
<dbReference type="SUPFAM" id="SSF52540">
    <property type="entry name" value="P-loop containing nucleoside triphosphate hydrolases"/>
    <property type="match status" value="1"/>
</dbReference>
<proteinExistence type="predicted"/>
<evidence type="ECO:0000313" key="2">
    <source>
        <dbReference type="Proteomes" id="UP000534306"/>
    </source>
</evidence>
<dbReference type="Proteomes" id="UP000534306">
    <property type="component" value="Unassembled WGS sequence"/>
</dbReference>
<evidence type="ECO:0000313" key="1">
    <source>
        <dbReference type="EMBL" id="NOL39557.1"/>
    </source>
</evidence>
<dbReference type="InterPro" id="IPR027417">
    <property type="entry name" value="P-loop_NTPase"/>
</dbReference>
<sequence>MHCWRSTAPIDVVLPVVLVDGGHLGAPAPAGGGVTAPSQAFPREFLAVSRGVRGNSFVQQVLVGRWEGTAVVAAHLAVVGAEEEIRYSGDSVVVLAGIPGAGKSTLLRRLYPDGADHGGVRVFDSERLRAKWMRVLGVVPYAYWRPLLHLTYYAQVFTAMRSGPMVIHDCATRPWVRRMLGWRAKRAGLPLHLILIDVPGEVARDGQWARGRVVRTSSMETHCRRWPRLLEKAAADPGSVVPGARSAIVLSRRQAGLLKAIRFR</sequence>
<dbReference type="EMBL" id="JABJRC010000001">
    <property type="protein sequence ID" value="NOL39557.1"/>
    <property type="molecule type" value="Genomic_DNA"/>
</dbReference>
<name>A0A7Y4NX65_9ACTN</name>
<gene>
    <name evidence="1" type="ORF">HPO96_04790</name>
</gene>
<accession>A0A7Y4NX65</accession>
<dbReference type="Gene3D" id="3.40.50.300">
    <property type="entry name" value="P-loop containing nucleotide triphosphate hydrolases"/>
    <property type="match status" value="1"/>
</dbReference>
<comment type="caution">
    <text evidence="1">The sequence shown here is derived from an EMBL/GenBank/DDBJ whole genome shotgun (WGS) entry which is preliminary data.</text>
</comment>
<reference evidence="1 2" key="1">
    <citation type="submission" date="2020-05" db="EMBL/GenBank/DDBJ databases">
        <title>Genome sequence of Kribbella sandramycini ATCC 39419.</title>
        <authorList>
            <person name="Maclea K.S."/>
            <person name="Fair J.L."/>
        </authorList>
    </citation>
    <scope>NUCLEOTIDE SEQUENCE [LARGE SCALE GENOMIC DNA]</scope>
    <source>
        <strain evidence="1 2">ATCC 39419</strain>
    </source>
</reference>
<keyword evidence="2" id="KW-1185">Reference proteome</keyword>
<dbReference type="Pfam" id="PF13671">
    <property type="entry name" value="AAA_33"/>
    <property type="match status" value="1"/>
</dbReference>
<protein>
    <submittedName>
        <fullName evidence="1">AAA family ATPase</fullName>
    </submittedName>
</protein>